<keyword evidence="10" id="KW-0732">Signal</keyword>
<evidence type="ECO:0000256" key="5">
    <source>
        <dbReference type="ARBA" id="ARBA00022989"/>
    </source>
</evidence>
<feature type="transmembrane region" description="Helical" evidence="9">
    <location>
        <begin position="920"/>
        <end position="941"/>
    </location>
</feature>
<comment type="caution">
    <text evidence="12">The sequence shown here is derived from an EMBL/GenBank/DDBJ whole genome shotgun (WGS) entry which is preliminary data.</text>
</comment>
<sequence length="1096" mass="123760">MLLLLLCFISYRETSTRCVTGKKGSNVTLSCEFEARDIFQMDLSRLSKRILVCQNEECESKNDRLFKKEACDVIIKDLIFSDAGRYILRVHYTNDKGEVEREYHLHIHDEISVKKGEQLKLDVLLINADKVEKNSSKGWTEVWTRGHGVSSDRLNIRDGKLTISNFTVTDTGTYRVLDSEGEILITVTVTDSSSGTGSKRNRTNLLTPNNIVRTTPIPVTGKIGSNVTLPCEFEARDISHIDLNTWSKTIPVCENEECESGNGRVFKKGSCDIIIKDLRLSDAGKYFLRVYYNNDQRELEQQIRKYHLHIHGEISVKTGEQLKMDVLLINADKVEKNSNGEWTEVWTRGHGVSSDRLTDRDGNLTISHFTVTDTGTYRVLDSEGEIWITVTVTEISTVGNILMHVTGQKGENATLPCDIEARDIFQVILYRQADPILKCENDKCESKNGRVFKTGSCDVIIKDLRLSDAGKYTLRVHYYNDQRELKYPLHIHDEISVKTGEQLKMDVLLINADKVEKNSSGEWTEVWTRGHGVSSDRLTDRDGNLTISNFTVSDTGTYRVLDSEGEILITVTVTESGTGSVGEQQGDTEHMYWRVGLAVILVVLVLVLVGVIVFVVIKKPQCLNRDASVRGSSDLFRVQIGEDITLNCSMKNRYEVAWYHLRSEELVLLISAEKDKAGRKLLINYNQDKTRLKITADSWVTRVSLTISGVSESDSGLYFCGIKSDAPEMHFDKPIRLEIEGLSETKAEDEITDGVTVTERVLMFGGVGLVVFVFFLTTVVAGGIIYHRGQQKGWKEAKRVSESDSGLYFCGIKSDAPEMHFDKPIRLQLKDQRAALITFVFVFVTGADFVRFVSFRAIYHNLSGAAPPCRDSVPWSVALQDGVVLKAVAVDVFLLVLFSLQHSLLAWAPVKRVCQNVFGVLSRAVYCFTTAAALQILMHYWHPATSAPCLWSVHKAPWDIWFPLICFILHFLCWAIICSILLIFDYPELLGIKQVYYECLGLGDPLLLKSERAQRLYAHLRHPVCVELLTVLWLLPTFPLDRLLLAVFLSVYLILAHSLDGQDCAYLRRQLRNKLQLFSAPLEDSDQSNNNTHKQD</sequence>
<dbReference type="PANTHER" id="PTHR31040:SF1">
    <property type="entry name" value="NURIM"/>
    <property type="match status" value="1"/>
</dbReference>
<organism evidence="12 13">
    <name type="scientific">Anabarilius grahami</name>
    <name type="common">Kanglang fish</name>
    <name type="synonym">Barilius grahami</name>
    <dbReference type="NCBI Taxonomy" id="495550"/>
    <lineage>
        <taxon>Eukaryota</taxon>
        <taxon>Metazoa</taxon>
        <taxon>Chordata</taxon>
        <taxon>Craniata</taxon>
        <taxon>Vertebrata</taxon>
        <taxon>Euteleostomi</taxon>
        <taxon>Actinopterygii</taxon>
        <taxon>Neopterygii</taxon>
        <taxon>Teleostei</taxon>
        <taxon>Ostariophysi</taxon>
        <taxon>Cypriniformes</taxon>
        <taxon>Xenocyprididae</taxon>
        <taxon>Xenocypridinae</taxon>
        <taxon>Xenocypridinae incertae sedis</taxon>
        <taxon>Anabarilius</taxon>
    </lineage>
</organism>
<dbReference type="InterPro" id="IPR007110">
    <property type="entry name" value="Ig-like_dom"/>
</dbReference>
<reference evidence="12 13" key="1">
    <citation type="submission" date="2018-10" db="EMBL/GenBank/DDBJ databases">
        <title>Genome assembly for a Yunnan-Guizhou Plateau 3E fish, Anabarilius grahami (Regan), and its evolutionary and genetic applications.</title>
        <authorList>
            <person name="Jiang W."/>
        </authorList>
    </citation>
    <scope>NUCLEOTIDE SEQUENCE [LARGE SCALE GENOMIC DNA]</scope>
    <source>
        <strain evidence="12">AG-KIZ</strain>
        <tissue evidence="12">Muscle</tissue>
    </source>
</reference>
<dbReference type="SMART" id="SM00406">
    <property type="entry name" value="IGv"/>
    <property type="match status" value="1"/>
</dbReference>
<evidence type="ECO:0000256" key="10">
    <source>
        <dbReference type="SAM" id="SignalP"/>
    </source>
</evidence>
<dbReference type="InterPro" id="IPR013783">
    <property type="entry name" value="Ig-like_fold"/>
</dbReference>
<evidence type="ECO:0000256" key="8">
    <source>
        <dbReference type="ARBA" id="ARBA00032957"/>
    </source>
</evidence>
<evidence type="ECO:0000256" key="4">
    <source>
        <dbReference type="ARBA" id="ARBA00022692"/>
    </source>
</evidence>
<dbReference type="PANTHER" id="PTHR31040">
    <property type="entry name" value="NURIM"/>
    <property type="match status" value="1"/>
</dbReference>
<dbReference type="SUPFAM" id="SSF48726">
    <property type="entry name" value="Immunoglobulin"/>
    <property type="match status" value="4"/>
</dbReference>
<evidence type="ECO:0000256" key="1">
    <source>
        <dbReference type="ARBA" id="ARBA00004473"/>
    </source>
</evidence>
<dbReference type="EMBL" id="RJVU01046963">
    <property type="protein sequence ID" value="ROL44075.1"/>
    <property type="molecule type" value="Genomic_DNA"/>
</dbReference>
<name>A0A3N0YCX7_ANAGA</name>
<dbReference type="SMART" id="SM00408">
    <property type="entry name" value="IGc2"/>
    <property type="match status" value="2"/>
</dbReference>
<proteinExistence type="inferred from homology"/>
<comment type="similarity">
    <text evidence="2">Belongs to the nurim family.</text>
</comment>
<dbReference type="PROSITE" id="PS50835">
    <property type="entry name" value="IG_LIKE"/>
    <property type="match status" value="1"/>
</dbReference>
<gene>
    <name evidence="12" type="ORF">DPX16_1091</name>
</gene>
<accession>A0A3N0YCX7</accession>
<dbReference type="Gene3D" id="2.60.40.10">
    <property type="entry name" value="Immunoglobulins"/>
    <property type="match status" value="4"/>
</dbReference>
<evidence type="ECO:0000256" key="7">
    <source>
        <dbReference type="ARBA" id="ARBA00031700"/>
    </source>
</evidence>
<dbReference type="InterPro" id="IPR013106">
    <property type="entry name" value="Ig_V-set"/>
</dbReference>
<dbReference type="OrthoDB" id="10050858at2759"/>
<feature type="domain" description="Ig-like" evidence="11">
    <location>
        <begin position="620"/>
        <end position="736"/>
    </location>
</feature>
<protein>
    <recommendedName>
        <fullName evidence="3">Nurim</fullName>
    </recommendedName>
    <alternativeName>
        <fullName evidence="8">Nuclear envelope membrane protein</fullName>
    </alternativeName>
    <alternativeName>
        <fullName evidence="7">Nuclear rim protein</fullName>
    </alternativeName>
</protein>
<comment type="subcellular location">
    <subcellularLocation>
        <location evidence="1">Nucleus inner membrane</location>
        <topology evidence="1">Multi-pass membrane protein</topology>
    </subcellularLocation>
</comment>
<feature type="transmembrane region" description="Helical" evidence="9">
    <location>
        <begin position="591"/>
        <end position="617"/>
    </location>
</feature>
<keyword evidence="13" id="KW-1185">Reference proteome</keyword>
<evidence type="ECO:0000313" key="12">
    <source>
        <dbReference type="EMBL" id="ROL44075.1"/>
    </source>
</evidence>
<dbReference type="Proteomes" id="UP000281406">
    <property type="component" value="Unassembled WGS sequence"/>
</dbReference>
<dbReference type="InterPro" id="IPR033580">
    <property type="entry name" value="Nurim-like"/>
</dbReference>
<evidence type="ECO:0000256" key="6">
    <source>
        <dbReference type="ARBA" id="ARBA00023136"/>
    </source>
</evidence>
<keyword evidence="4 9" id="KW-0812">Transmembrane</keyword>
<evidence type="ECO:0000259" key="11">
    <source>
        <dbReference type="PROSITE" id="PS50835"/>
    </source>
</evidence>
<evidence type="ECO:0000256" key="3">
    <source>
        <dbReference type="ARBA" id="ARBA00013379"/>
    </source>
</evidence>
<dbReference type="SMART" id="SM00409">
    <property type="entry name" value="IG"/>
    <property type="match status" value="7"/>
</dbReference>
<dbReference type="AlphaFoldDB" id="A0A3N0YCX7"/>
<dbReference type="Pfam" id="PF07686">
    <property type="entry name" value="V-set"/>
    <property type="match status" value="1"/>
</dbReference>
<feature type="transmembrane region" description="Helical" evidence="9">
    <location>
        <begin position="761"/>
        <end position="786"/>
    </location>
</feature>
<dbReference type="InterPro" id="IPR036179">
    <property type="entry name" value="Ig-like_dom_sf"/>
</dbReference>
<keyword evidence="5 9" id="KW-1133">Transmembrane helix</keyword>
<feature type="chain" id="PRO_5018024993" description="Nurim" evidence="10">
    <location>
        <begin position="17"/>
        <end position="1096"/>
    </location>
</feature>
<dbReference type="GO" id="GO:0005637">
    <property type="term" value="C:nuclear inner membrane"/>
    <property type="evidence" value="ECO:0007669"/>
    <property type="project" value="UniProtKB-SubCell"/>
</dbReference>
<feature type="signal peptide" evidence="10">
    <location>
        <begin position="1"/>
        <end position="16"/>
    </location>
</feature>
<keyword evidence="6 9" id="KW-0472">Membrane</keyword>
<dbReference type="InterPro" id="IPR003598">
    <property type="entry name" value="Ig_sub2"/>
</dbReference>
<evidence type="ECO:0000256" key="2">
    <source>
        <dbReference type="ARBA" id="ARBA00010631"/>
    </source>
</evidence>
<feature type="transmembrane region" description="Helical" evidence="9">
    <location>
        <begin position="961"/>
        <end position="984"/>
    </location>
</feature>
<evidence type="ECO:0000256" key="9">
    <source>
        <dbReference type="SAM" id="Phobius"/>
    </source>
</evidence>
<dbReference type="InterPro" id="IPR003599">
    <property type="entry name" value="Ig_sub"/>
</dbReference>
<evidence type="ECO:0000313" key="13">
    <source>
        <dbReference type="Proteomes" id="UP000281406"/>
    </source>
</evidence>